<keyword evidence="3" id="KW-1003">Cell membrane</keyword>
<feature type="transmembrane region" description="Helical" evidence="9">
    <location>
        <begin position="787"/>
        <end position="809"/>
    </location>
</feature>
<feature type="transmembrane region" description="Helical" evidence="9">
    <location>
        <begin position="57"/>
        <end position="77"/>
    </location>
</feature>
<feature type="transmembrane region" description="Helical" evidence="9">
    <location>
        <begin position="83"/>
        <end position="101"/>
    </location>
</feature>
<keyword evidence="5" id="KW-0547">Nucleotide-binding</keyword>
<dbReference type="InterPro" id="IPR008250">
    <property type="entry name" value="ATPase_P-typ_transduc_dom_A_sf"/>
</dbReference>
<dbReference type="OrthoDB" id="1521937at2"/>
<dbReference type="GO" id="GO:0005524">
    <property type="term" value="F:ATP binding"/>
    <property type="evidence" value="ECO:0007669"/>
    <property type="project" value="UniProtKB-KW"/>
</dbReference>
<dbReference type="SUPFAM" id="SSF81665">
    <property type="entry name" value="Calcium ATPase, transmembrane domain M"/>
    <property type="match status" value="1"/>
</dbReference>
<dbReference type="GO" id="GO:0005886">
    <property type="term" value="C:plasma membrane"/>
    <property type="evidence" value="ECO:0007669"/>
    <property type="project" value="UniProtKB-SubCell"/>
</dbReference>
<dbReference type="InterPro" id="IPR001757">
    <property type="entry name" value="P_typ_ATPase"/>
</dbReference>
<dbReference type="RefSeq" id="WP_012119844.1">
    <property type="nucleotide sequence ID" value="NC_009767.1"/>
</dbReference>
<feature type="transmembrane region" description="Helical" evidence="9">
    <location>
        <begin position="242"/>
        <end position="264"/>
    </location>
</feature>
<dbReference type="Pfam" id="PF13246">
    <property type="entry name" value="Cation_ATPase"/>
    <property type="match status" value="1"/>
</dbReference>
<feature type="transmembrane region" description="Helical" evidence="9">
    <location>
        <begin position="829"/>
        <end position="846"/>
    </location>
</feature>
<evidence type="ECO:0000256" key="4">
    <source>
        <dbReference type="ARBA" id="ARBA00022692"/>
    </source>
</evidence>
<reference evidence="11 12" key="1">
    <citation type="submission" date="2007-08" db="EMBL/GenBank/DDBJ databases">
        <title>Complete sequence of Roseiflexus castenholzii DSM 13941.</title>
        <authorList>
            <consortium name="US DOE Joint Genome Institute"/>
            <person name="Copeland A."/>
            <person name="Lucas S."/>
            <person name="Lapidus A."/>
            <person name="Barry K."/>
            <person name="Glavina del Rio T."/>
            <person name="Dalin E."/>
            <person name="Tice H."/>
            <person name="Pitluck S."/>
            <person name="Thompson L.S."/>
            <person name="Brettin T."/>
            <person name="Bruce D."/>
            <person name="Detter J.C."/>
            <person name="Han C."/>
            <person name="Tapia R."/>
            <person name="Schmutz J."/>
            <person name="Larimer F."/>
            <person name="Land M."/>
            <person name="Hauser L."/>
            <person name="Kyrpides N."/>
            <person name="Mikhailova N."/>
            <person name="Bryant D.A."/>
            <person name="Hanada S."/>
            <person name="Tsukatani Y."/>
            <person name="Richardson P."/>
        </authorList>
    </citation>
    <scope>NUCLEOTIDE SEQUENCE [LARGE SCALE GENOMIC DNA]</scope>
    <source>
        <strain evidence="12">DSM 13941 / HLO8</strain>
    </source>
</reference>
<sequence>MSDHSLDQIAAMSPLEVCAALQTAPHGLDEAEARRRRERYGPNAIADTLPVSTLRRLIAAFANWISLILLIAGLLAFLSDTPIIGWIILVVALLNGVFTAWQEYLAERAIAALRQLLPATAYVRRAGQVRQIPTTEVVPGDVLPLKPGTVVVADGYLISSDGLRVKQTALTGNAAPVTKVAGAMPDPTLALVERPNILLAGTVVFEGQGSLVVVHTGMQTLLGTIAESTAALRAEPSPLGQALNALAATITRVAIVAGIGAFLLTVVGQQFSVQAGIIFAIGMIVAFVPEGLLPTVTLALALARRRLARYGVLVRRLAGVESLSSATVLCLDRVETLTGSALTVNAIWAGGRVYTATGSGYRPEGAFLHERALVRVSSNPDLTAVLHAAVLCNNSRLLPPDASNPDWHIVGDPLEGALLATAARGGINDASIGNHVVRLQSFPHEPRRQLGSVVVTIERNGKRELAAYVRGAGRVVLSLCVAIQRRGMATALDEATRQEIEQIIDDHARTGQRVVAFAMRTLEEPQEGMMWRARDIEHDLTFLGFAALQEPPQPEVVRLIEGCHKAGIRVIVVTGAYGLAAEAAARRVGLIDTPHVHIVTGADLDDMSSANLGLLLAPLEDVIFAQMDAVHKRRIVEALQQRGEVVAFLGDSINDAPALRQAEIGVVVSASGTAVALAAADIVLNAQHPAGLLLAIEEGRAIFANIQKLAAYIFAHNVAEAAVIVVSVVAGIPLPLTVLQVLAIDVGTELLPSVALSAEPPEPGILEHPPRPRTAPLLDRETLLRTFAMLGMLEGMLALLAFFAVYWSAGWRPGMPMDNSGDLYAQATTLTYMAIVMAQVGVAFASRTRRSSVFHIGLFTNRALVIGTLLSVVLMLALVYVEPLATLFNFVPPPPELWLMLISFPAIMLLVDEIFKWWRRRHQTVRFAF</sequence>
<evidence type="ECO:0000256" key="2">
    <source>
        <dbReference type="ARBA" id="ARBA00005675"/>
    </source>
</evidence>
<accession>A7NIV7</accession>
<dbReference type="PANTHER" id="PTHR43294">
    <property type="entry name" value="SODIUM/POTASSIUM-TRANSPORTING ATPASE SUBUNIT ALPHA"/>
    <property type="match status" value="1"/>
</dbReference>
<dbReference type="HOGENOM" id="CLU_002360_4_1_0"/>
<dbReference type="InterPro" id="IPR036412">
    <property type="entry name" value="HAD-like_sf"/>
</dbReference>
<dbReference type="InterPro" id="IPR023214">
    <property type="entry name" value="HAD_sf"/>
</dbReference>
<evidence type="ECO:0000256" key="8">
    <source>
        <dbReference type="ARBA" id="ARBA00023136"/>
    </source>
</evidence>
<evidence type="ECO:0000313" key="12">
    <source>
        <dbReference type="Proteomes" id="UP000000263"/>
    </source>
</evidence>
<comment type="subcellular location">
    <subcellularLocation>
        <location evidence="1">Cell membrane</location>
        <topology evidence="1">Multi-pass membrane protein</topology>
    </subcellularLocation>
</comment>
<dbReference type="Gene3D" id="2.70.150.10">
    <property type="entry name" value="Calcium-transporting ATPase, cytoplasmic transduction domain A"/>
    <property type="match status" value="1"/>
</dbReference>
<name>A7NIV7_ROSCS</name>
<keyword evidence="8 9" id="KW-0472">Membrane</keyword>
<dbReference type="eggNOG" id="COG0474">
    <property type="taxonomic scope" value="Bacteria"/>
</dbReference>
<evidence type="ECO:0000256" key="1">
    <source>
        <dbReference type="ARBA" id="ARBA00004651"/>
    </source>
</evidence>
<evidence type="ECO:0000256" key="3">
    <source>
        <dbReference type="ARBA" id="ARBA00022475"/>
    </source>
</evidence>
<dbReference type="InterPro" id="IPR006068">
    <property type="entry name" value="ATPase_P-typ_cation-transptr_C"/>
</dbReference>
<feature type="transmembrane region" description="Helical" evidence="9">
    <location>
        <begin position="897"/>
        <end position="915"/>
    </location>
</feature>
<feature type="domain" description="Cation-transporting P-type ATPase N-terminal" evidence="10">
    <location>
        <begin position="8"/>
        <end position="81"/>
    </location>
</feature>
<dbReference type="Pfam" id="PF00689">
    <property type="entry name" value="Cation_ATPase_C"/>
    <property type="match status" value="1"/>
</dbReference>
<evidence type="ECO:0000256" key="5">
    <source>
        <dbReference type="ARBA" id="ARBA00022741"/>
    </source>
</evidence>
<dbReference type="NCBIfam" id="TIGR01494">
    <property type="entry name" value="ATPase_P-type"/>
    <property type="match status" value="2"/>
</dbReference>
<dbReference type="Gene3D" id="1.20.1110.10">
    <property type="entry name" value="Calcium-transporting ATPase, transmembrane domain"/>
    <property type="match status" value="1"/>
</dbReference>
<evidence type="ECO:0000313" key="11">
    <source>
        <dbReference type="EMBL" id="ABU57415.1"/>
    </source>
</evidence>
<dbReference type="STRING" id="383372.Rcas_1319"/>
<dbReference type="SUPFAM" id="SSF81653">
    <property type="entry name" value="Calcium ATPase, transduction domain A"/>
    <property type="match status" value="1"/>
</dbReference>
<dbReference type="InterPro" id="IPR023298">
    <property type="entry name" value="ATPase_P-typ_TM_dom_sf"/>
</dbReference>
<dbReference type="Pfam" id="PF00122">
    <property type="entry name" value="E1-E2_ATPase"/>
    <property type="match status" value="1"/>
</dbReference>
<keyword evidence="12" id="KW-1185">Reference proteome</keyword>
<dbReference type="KEGG" id="rca:Rcas_1319"/>
<evidence type="ECO:0000256" key="6">
    <source>
        <dbReference type="ARBA" id="ARBA00022840"/>
    </source>
</evidence>
<dbReference type="SUPFAM" id="SSF81660">
    <property type="entry name" value="Metal cation-transporting ATPase, ATP-binding domain N"/>
    <property type="match status" value="1"/>
</dbReference>
<protein>
    <submittedName>
        <fullName evidence="11">ATPase, P-type (Transporting), HAD superfamily, subfamily IC</fullName>
    </submittedName>
</protein>
<feature type="transmembrane region" description="Helical" evidence="9">
    <location>
        <begin position="276"/>
        <end position="303"/>
    </location>
</feature>
<dbReference type="PRINTS" id="PR00121">
    <property type="entry name" value="NAKATPASE"/>
</dbReference>
<dbReference type="GO" id="GO:0016887">
    <property type="term" value="F:ATP hydrolysis activity"/>
    <property type="evidence" value="ECO:0007669"/>
    <property type="project" value="InterPro"/>
</dbReference>
<dbReference type="InterPro" id="IPR059000">
    <property type="entry name" value="ATPase_P-type_domA"/>
</dbReference>
<gene>
    <name evidence="11" type="ordered locus">Rcas_1319</name>
</gene>
<dbReference type="InterPro" id="IPR004014">
    <property type="entry name" value="ATPase_P-typ_cation-transptr_N"/>
</dbReference>
<evidence type="ECO:0000256" key="9">
    <source>
        <dbReference type="SAM" id="Phobius"/>
    </source>
</evidence>
<dbReference type="AlphaFoldDB" id="A7NIV7"/>
<dbReference type="PRINTS" id="PR00119">
    <property type="entry name" value="CATATPASE"/>
</dbReference>
<dbReference type="SMART" id="SM00831">
    <property type="entry name" value="Cation_ATPase_N"/>
    <property type="match status" value="1"/>
</dbReference>
<comment type="similarity">
    <text evidence="2">Belongs to the cation transport ATPase (P-type) (TC 3.A.3) family. Type IIA subfamily.</text>
</comment>
<feature type="transmembrane region" description="Helical" evidence="9">
    <location>
        <begin position="858"/>
        <end position="881"/>
    </location>
</feature>
<keyword evidence="4 9" id="KW-0812">Transmembrane</keyword>
<dbReference type="InterPro" id="IPR050510">
    <property type="entry name" value="Cation_transp_ATPase_P-type"/>
</dbReference>
<keyword evidence="6" id="KW-0067">ATP-binding</keyword>
<dbReference type="EMBL" id="CP000804">
    <property type="protein sequence ID" value="ABU57415.1"/>
    <property type="molecule type" value="Genomic_DNA"/>
</dbReference>
<proteinExistence type="inferred from homology"/>
<dbReference type="InterPro" id="IPR023299">
    <property type="entry name" value="ATPase_P-typ_cyto_dom_N"/>
</dbReference>
<dbReference type="PANTHER" id="PTHR43294:SF21">
    <property type="entry name" value="CATION TRANSPORTING ATPASE"/>
    <property type="match status" value="1"/>
</dbReference>
<evidence type="ECO:0000259" key="10">
    <source>
        <dbReference type="SMART" id="SM00831"/>
    </source>
</evidence>
<dbReference type="Pfam" id="PF00690">
    <property type="entry name" value="Cation_ATPase_N"/>
    <property type="match status" value="1"/>
</dbReference>
<organism evidence="11 12">
    <name type="scientific">Roseiflexus castenholzii (strain DSM 13941 / HLO8)</name>
    <dbReference type="NCBI Taxonomy" id="383372"/>
    <lineage>
        <taxon>Bacteria</taxon>
        <taxon>Bacillati</taxon>
        <taxon>Chloroflexota</taxon>
        <taxon>Chloroflexia</taxon>
        <taxon>Chloroflexales</taxon>
        <taxon>Roseiflexineae</taxon>
        <taxon>Roseiflexaceae</taxon>
        <taxon>Roseiflexus</taxon>
    </lineage>
</organism>
<evidence type="ECO:0000256" key="7">
    <source>
        <dbReference type="ARBA" id="ARBA00022989"/>
    </source>
</evidence>
<dbReference type="SUPFAM" id="SSF56784">
    <property type="entry name" value="HAD-like"/>
    <property type="match status" value="1"/>
</dbReference>
<dbReference type="Proteomes" id="UP000000263">
    <property type="component" value="Chromosome"/>
</dbReference>
<dbReference type="Gene3D" id="3.40.1110.10">
    <property type="entry name" value="Calcium-transporting ATPase, cytoplasmic domain N"/>
    <property type="match status" value="1"/>
</dbReference>
<dbReference type="Gene3D" id="3.40.50.1000">
    <property type="entry name" value="HAD superfamily/HAD-like"/>
    <property type="match status" value="1"/>
</dbReference>
<keyword evidence="7 9" id="KW-1133">Transmembrane helix</keyword>